<evidence type="ECO:0000313" key="2">
    <source>
        <dbReference type="EMBL" id="KAH7111442.1"/>
    </source>
</evidence>
<evidence type="ECO:0000256" key="1">
    <source>
        <dbReference type="SAM" id="MobiDB-lite"/>
    </source>
</evidence>
<protein>
    <submittedName>
        <fullName evidence="2">Uncharacterized protein</fullName>
    </submittedName>
</protein>
<name>A0A9P9D2S2_9HYPO</name>
<keyword evidence="3" id="KW-1185">Reference proteome</keyword>
<accession>A0A9P9D2S2</accession>
<dbReference type="AlphaFoldDB" id="A0A9P9D2S2"/>
<reference evidence="2" key="1">
    <citation type="journal article" date="2021" name="Nat. Commun.">
        <title>Genetic determinants of endophytism in the Arabidopsis root mycobiome.</title>
        <authorList>
            <person name="Mesny F."/>
            <person name="Miyauchi S."/>
            <person name="Thiergart T."/>
            <person name="Pickel B."/>
            <person name="Atanasova L."/>
            <person name="Karlsson M."/>
            <person name="Huettel B."/>
            <person name="Barry K.W."/>
            <person name="Haridas S."/>
            <person name="Chen C."/>
            <person name="Bauer D."/>
            <person name="Andreopoulos W."/>
            <person name="Pangilinan J."/>
            <person name="LaButti K."/>
            <person name="Riley R."/>
            <person name="Lipzen A."/>
            <person name="Clum A."/>
            <person name="Drula E."/>
            <person name="Henrissat B."/>
            <person name="Kohler A."/>
            <person name="Grigoriev I.V."/>
            <person name="Martin F.M."/>
            <person name="Hacquard S."/>
        </authorList>
    </citation>
    <scope>NUCLEOTIDE SEQUENCE</scope>
    <source>
        <strain evidence="2">MPI-CAGE-AT-0147</strain>
    </source>
</reference>
<organism evidence="2 3">
    <name type="scientific">Dactylonectria macrodidyma</name>
    <dbReference type="NCBI Taxonomy" id="307937"/>
    <lineage>
        <taxon>Eukaryota</taxon>
        <taxon>Fungi</taxon>
        <taxon>Dikarya</taxon>
        <taxon>Ascomycota</taxon>
        <taxon>Pezizomycotina</taxon>
        <taxon>Sordariomycetes</taxon>
        <taxon>Hypocreomycetidae</taxon>
        <taxon>Hypocreales</taxon>
        <taxon>Nectriaceae</taxon>
        <taxon>Dactylonectria</taxon>
    </lineage>
</organism>
<comment type="caution">
    <text evidence="2">The sequence shown here is derived from an EMBL/GenBank/DDBJ whole genome shotgun (WGS) entry which is preliminary data.</text>
</comment>
<feature type="region of interest" description="Disordered" evidence="1">
    <location>
        <begin position="102"/>
        <end position="168"/>
    </location>
</feature>
<dbReference type="EMBL" id="JAGMUV010000041">
    <property type="protein sequence ID" value="KAH7111442.1"/>
    <property type="molecule type" value="Genomic_DNA"/>
</dbReference>
<feature type="compositionally biased region" description="Basic and acidic residues" evidence="1">
    <location>
        <begin position="105"/>
        <end position="168"/>
    </location>
</feature>
<feature type="compositionally biased region" description="Basic and acidic residues" evidence="1">
    <location>
        <begin position="8"/>
        <end position="18"/>
    </location>
</feature>
<sequence>MAADDNGEMARVDRRESGETGGAWSNVRTLRNGVCSYVKGQAGKHFAADRRRGVMLGAAKFAKFEAGEGVRHCGALQDMIRRNKSFFRHSNTLGDTRITRRHDKARQDATRHDKTLQDATRHDKTLQDTTRRYKTRQDATRHDKTLQDTTRRYKTRQDATRHDKTLQDTTRRYKTLHLQWSKSTHQKETGGSQTLTLNSQMCASLYTTVLQSIRRRLDYPPIVPYRTVPALFGRPYDSTPHPLLT</sequence>
<dbReference type="OrthoDB" id="6157860at2759"/>
<gene>
    <name evidence="2" type="ORF">EDB81DRAFT_926310</name>
</gene>
<proteinExistence type="predicted"/>
<feature type="region of interest" description="Disordered" evidence="1">
    <location>
        <begin position="1"/>
        <end position="25"/>
    </location>
</feature>
<evidence type="ECO:0000313" key="3">
    <source>
        <dbReference type="Proteomes" id="UP000738349"/>
    </source>
</evidence>
<dbReference type="Proteomes" id="UP000738349">
    <property type="component" value="Unassembled WGS sequence"/>
</dbReference>